<keyword evidence="3" id="KW-1185">Reference proteome</keyword>
<protein>
    <submittedName>
        <fullName evidence="2">Uncharacterized protein</fullName>
    </submittedName>
</protein>
<accession>A0A015MM58</accession>
<dbReference type="Proteomes" id="UP000022910">
    <property type="component" value="Unassembled WGS sequence"/>
</dbReference>
<evidence type="ECO:0000256" key="1">
    <source>
        <dbReference type="SAM" id="Phobius"/>
    </source>
</evidence>
<evidence type="ECO:0000313" key="2">
    <source>
        <dbReference type="EMBL" id="EXX67913.1"/>
    </source>
</evidence>
<dbReference type="HOGENOM" id="CLU_2122400_0_0_1"/>
<dbReference type="EMBL" id="JEMT01017483">
    <property type="protein sequence ID" value="EXX67913.1"/>
    <property type="molecule type" value="Genomic_DNA"/>
</dbReference>
<feature type="transmembrane region" description="Helical" evidence="1">
    <location>
        <begin position="88"/>
        <end position="109"/>
    </location>
</feature>
<comment type="caution">
    <text evidence="2">The sequence shown here is derived from an EMBL/GenBank/DDBJ whole genome shotgun (WGS) entry which is preliminary data.</text>
</comment>
<keyword evidence="1" id="KW-0812">Transmembrane</keyword>
<evidence type="ECO:0000313" key="3">
    <source>
        <dbReference type="Proteomes" id="UP000022910"/>
    </source>
</evidence>
<proteinExistence type="predicted"/>
<reference evidence="2 3" key="1">
    <citation type="submission" date="2014-02" db="EMBL/GenBank/DDBJ databases">
        <title>Single nucleus genome sequencing reveals high similarity among nuclei of an endomycorrhizal fungus.</title>
        <authorList>
            <person name="Lin K."/>
            <person name="Geurts R."/>
            <person name="Zhang Z."/>
            <person name="Limpens E."/>
            <person name="Saunders D.G."/>
            <person name="Mu D."/>
            <person name="Pang E."/>
            <person name="Cao H."/>
            <person name="Cha H."/>
            <person name="Lin T."/>
            <person name="Zhou Q."/>
            <person name="Shang Y."/>
            <person name="Li Y."/>
            <person name="Ivanov S."/>
            <person name="Sharma T."/>
            <person name="Velzen R.V."/>
            <person name="Ruijter N.D."/>
            <person name="Aanen D.K."/>
            <person name="Win J."/>
            <person name="Kamoun S."/>
            <person name="Bisseling T."/>
            <person name="Huang S."/>
        </authorList>
    </citation>
    <scope>NUCLEOTIDE SEQUENCE [LARGE SCALE GENOMIC DNA]</scope>
    <source>
        <strain evidence="3">DAOM197198w</strain>
    </source>
</reference>
<dbReference type="AlphaFoldDB" id="A0A015MM58"/>
<name>A0A015MM58_RHIIW</name>
<keyword evidence="1" id="KW-0472">Membrane</keyword>
<sequence>MSVINYEPQGVAIGRDELKDEFETLKTLEDIREKSKDNPNLKAELQKCITIQELIRERTKYLFGKMKHLKLMILHQTWKLMKCLRNQIFFTTSSPSSLVLFVILFFSSYQYELS</sequence>
<organism evidence="2 3">
    <name type="scientific">Rhizophagus irregularis (strain DAOM 197198w)</name>
    <name type="common">Glomus intraradices</name>
    <dbReference type="NCBI Taxonomy" id="1432141"/>
    <lineage>
        <taxon>Eukaryota</taxon>
        <taxon>Fungi</taxon>
        <taxon>Fungi incertae sedis</taxon>
        <taxon>Mucoromycota</taxon>
        <taxon>Glomeromycotina</taxon>
        <taxon>Glomeromycetes</taxon>
        <taxon>Glomerales</taxon>
        <taxon>Glomeraceae</taxon>
        <taxon>Rhizophagus</taxon>
    </lineage>
</organism>
<gene>
    <name evidence="2" type="ORF">RirG_109840</name>
</gene>
<keyword evidence="1" id="KW-1133">Transmembrane helix</keyword>